<dbReference type="RefSeq" id="WP_181662553.1">
    <property type="nucleotide sequence ID" value="NZ_JACEHE010000050.1"/>
</dbReference>
<evidence type="ECO:0000313" key="2">
    <source>
        <dbReference type="Proteomes" id="UP000545761"/>
    </source>
</evidence>
<protein>
    <submittedName>
        <fullName evidence="1">Uncharacterized protein</fullName>
    </submittedName>
</protein>
<evidence type="ECO:0000313" key="1">
    <source>
        <dbReference type="EMBL" id="MBA2951642.1"/>
    </source>
</evidence>
<dbReference type="Proteomes" id="UP000545761">
    <property type="component" value="Unassembled WGS sequence"/>
</dbReference>
<proteinExistence type="predicted"/>
<accession>A0A7W0DUT3</accession>
<sequence length="119" mass="12799">MTTATQPTTTEVAALLDEAAGVIGKNGLNKRHLYDTKQADTGLSLDRCRVDIIGALNIAAHGTPRYAQSPGVYAAERALLDRIDRPSLVTWNDEKGRDKDDAVQLLLRTAAELRAEAAA</sequence>
<gene>
    <name evidence="1" type="ORF">H1D24_39285</name>
</gene>
<reference evidence="1 2" key="1">
    <citation type="submission" date="2020-07" db="EMBL/GenBank/DDBJ databases">
        <title>Streptomyces isolated from Indian soil.</title>
        <authorList>
            <person name="Mandal S."/>
            <person name="Maiti P.K."/>
        </authorList>
    </citation>
    <scope>NUCLEOTIDE SEQUENCE [LARGE SCALE GENOMIC DNA]</scope>
    <source>
        <strain evidence="1 2">PSKA28</strain>
    </source>
</reference>
<organism evidence="1 2">
    <name type="scientific">Streptomyces himalayensis subsp. himalayensis</name>
    <dbReference type="NCBI Taxonomy" id="2756131"/>
    <lineage>
        <taxon>Bacteria</taxon>
        <taxon>Bacillati</taxon>
        <taxon>Actinomycetota</taxon>
        <taxon>Actinomycetes</taxon>
        <taxon>Kitasatosporales</taxon>
        <taxon>Streptomycetaceae</taxon>
        <taxon>Streptomyces</taxon>
        <taxon>Streptomyces himalayensis</taxon>
    </lineage>
</organism>
<dbReference type="Pfam" id="PF19698">
    <property type="entry name" value="DUF6197"/>
    <property type="match status" value="1"/>
</dbReference>
<comment type="caution">
    <text evidence="1">The sequence shown here is derived from an EMBL/GenBank/DDBJ whole genome shotgun (WGS) entry which is preliminary data.</text>
</comment>
<dbReference type="EMBL" id="JACEHE010000050">
    <property type="protein sequence ID" value="MBA2951642.1"/>
    <property type="molecule type" value="Genomic_DNA"/>
</dbReference>
<dbReference type="AlphaFoldDB" id="A0A7W0DUT3"/>
<dbReference type="InterPro" id="IPR045677">
    <property type="entry name" value="DUF6197"/>
</dbReference>
<name>A0A7W0DUT3_9ACTN</name>